<evidence type="ECO:0000313" key="2">
    <source>
        <dbReference type="Proteomes" id="UP000727407"/>
    </source>
</evidence>
<keyword evidence="2" id="KW-1185">Reference proteome</keyword>
<comment type="caution">
    <text evidence="1">The sequence shown here is derived from an EMBL/GenBank/DDBJ whole genome shotgun (WGS) entry which is preliminary data.</text>
</comment>
<reference evidence="1" key="1">
    <citation type="submission" date="2020-07" db="EMBL/GenBank/DDBJ databases">
        <title>Clarias magur genome sequencing, assembly and annotation.</title>
        <authorList>
            <person name="Kushwaha B."/>
            <person name="Kumar R."/>
            <person name="Das P."/>
            <person name="Joshi C.G."/>
            <person name="Kumar D."/>
            <person name="Nagpure N.S."/>
            <person name="Pandey M."/>
            <person name="Agarwal S."/>
            <person name="Srivastava S."/>
            <person name="Singh M."/>
            <person name="Sahoo L."/>
            <person name="Jayasankar P."/>
            <person name="Meher P.K."/>
            <person name="Koringa P.G."/>
            <person name="Iquebal M.A."/>
            <person name="Das S.P."/>
            <person name="Bit A."/>
            <person name="Patnaik S."/>
            <person name="Patel N."/>
            <person name="Shah T.M."/>
            <person name="Hinsu A."/>
            <person name="Jena J.K."/>
        </authorList>
    </citation>
    <scope>NUCLEOTIDE SEQUENCE</scope>
    <source>
        <strain evidence="1">CIFAMagur01</strain>
        <tissue evidence="1">Testis</tissue>
    </source>
</reference>
<dbReference type="OrthoDB" id="426293at2759"/>
<dbReference type="EMBL" id="QNUK01002177">
    <property type="protein sequence ID" value="KAF5879906.1"/>
    <property type="molecule type" value="Genomic_DNA"/>
</dbReference>
<feature type="non-terminal residue" evidence="1">
    <location>
        <position position="96"/>
    </location>
</feature>
<sequence>VARQSSEEKEAGHVCVGVGEYESAVTREKQDGIHTFTLLSDDTQDTEQHNLKLNVDISGHLKLETVDDLYNILQLRQRRKERKRQIHQKEPEPEIL</sequence>
<dbReference type="AlphaFoldDB" id="A0A8J4WMN9"/>
<evidence type="ECO:0000313" key="1">
    <source>
        <dbReference type="EMBL" id="KAF5879906.1"/>
    </source>
</evidence>
<gene>
    <name evidence="1" type="ORF">DAT39_023591</name>
</gene>
<name>A0A8J4WMN9_CLAMG</name>
<organism evidence="1 2">
    <name type="scientific">Clarias magur</name>
    <name type="common">Asian catfish</name>
    <name type="synonym">Macropteronotus magur</name>
    <dbReference type="NCBI Taxonomy" id="1594786"/>
    <lineage>
        <taxon>Eukaryota</taxon>
        <taxon>Metazoa</taxon>
        <taxon>Chordata</taxon>
        <taxon>Craniata</taxon>
        <taxon>Vertebrata</taxon>
        <taxon>Euteleostomi</taxon>
        <taxon>Actinopterygii</taxon>
        <taxon>Neopterygii</taxon>
        <taxon>Teleostei</taxon>
        <taxon>Ostariophysi</taxon>
        <taxon>Siluriformes</taxon>
        <taxon>Clariidae</taxon>
        <taxon>Clarias</taxon>
    </lineage>
</organism>
<feature type="non-terminal residue" evidence="1">
    <location>
        <position position="1"/>
    </location>
</feature>
<dbReference type="Proteomes" id="UP000727407">
    <property type="component" value="Unassembled WGS sequence"/>
</dbReference>
<accession>A0A8J4WMN9</accession>
<protein>
    <submittedName>
        <fullName evidence="1">Ankyrin repeat domain-containing protein 1-like</fullName>
    </submittedName>
</protein>
<proteinExistence type="predicted"/>